<comment type="caution">
    <text evidence="9">The sequence shown here is derived from an EMBL/GenBank/DDBJ whole genome shotgun (WGS) entry which is preliminary data.</text>
</comment>
<keyword evidence="5" id="KW-0521">NADP</keyword>
<sequence>MLYEYAPLEGVTSALFRRAHRRWFGGVDRYYMPFLSPSQDHVFTRRELREILPEHNEGIPVVPQLLTRRAEDFNWAAGELAAMGYEEINLNLGCPSGTVAAKGKGAGFLAFPEELDCFLEEIFSHAPCRISVKTRLGVKEPEEFERLLGIYRKYPLSQLIVHPRVRTDMYRNRPRRQVMAETLADSPFPVCYNGDIYTVDDLRGVEEAFPELAGIMLGRGLVGDPALARRARGGAPAGREELRGFVDEVYEGYSVAFDSRRNAMLRMKEIWFYLMGLFRDGEKLAKTIKKAREPMEYEQAVTQVFQTLELRDALQADW</sequence>
<keyword evidence="2 7" id="KW-0285">Flavoprotein</keyword>
<dbReference type="PANTHER" id="PTHR45846:SF1">
    <property type="entry name" value="TRNA-DIHYDROURIDINE(47) SYNTHASE [NAD(P)(+)]-LIKE"/>
    <property type="match status" value="1"/>
</dbReference>
<keyword evidence="10" id="KW-1185">Reference proteome</keyword>
<dbReference type="Proteomes" id="UP001440599">
    <property type="component" value="Unassembled WGS sequence"/>
</dbReference>
<dbReference type="PANTHER" id="PTHR45846">
    <property type="entry name" value="TRNA-DIHYDROURIDINE(47) SYNTHASE [NAD(P)(+)]-LIKE"/>
    <property type="match status" value="1"/>
</dbReference>
<dbReference type="EC" id="1.3.1.-" evidence="7"/>
<dbReference type="InterPro" id="IPR018517">
    <property type="entry name" value="tRNA_hU_synthase_CS"/>
</dbReference>
<dbReference type="RefSeq" id="WP_349139266.1">
    <property type="nucleotide sequence ID" value="NZ_JBBMFT010000001.1"/>
</dbReference>
<evidence type="ECO:0000256" key="3">
    <source>
        <dbReference type="ARBA" id="ARBA00022643"/>
    </source>
</evidence>
<evidence type="ECO:0000256" key="5">
    <source>
        <dbReference type="ARBA" id="ARBA00022857"/>
    </source>
</evidence>
<evidence type="ECO:0000313" key="9">
    <source>
        <dbReference type="EMBL" id="MEQ2455601.1"/>
    </source>
</evidence>
<dbReference type="GO" id="GO:0016491">
    <property type="term" value="F:oxidoreductase activity"/>
    <property type="evidence" value="ECO:0007669"/>
    <property type="project" value="UniProtKB-KW"/>
</dbReference>
<dbReference type="InterPro" id="IPR001269">
    <property type="entry name" value="DUS_fam"/>
</dbReference>
<reference evidence="9 10" key="1">
    <citation type="submission" date="2024-03" db="EMBL/GenBank/DDBJ databases">
        <title>Human intestinal bacterial collection.</title>
        <authorList>
            <person name="Pauvert C."/>
            <person name="Hitch T.C.A."/>
            <person name="Clavel T."/>
        </authorList>
    </citation>
    <scope>NUCLEOTIDE SEQUENCE [LARGE SCALE GENOMIC DNA]</scope>
    <source>
        <strain evidence="9 10">CLA-AP-H34</strain>
    </source>
</reference>
<dbReference type="InterPro" id="IPR035587">
    <property type="entry name" value="DUS-like_FMN-bd"/>
</dbReference>
<dbReference type="Pfam" id="PF01207">
    <property type="entry name" value="Dus"/>
    <property type="match status" value="1"/>
</dbReference>
<protein>
    <recommendedName>
        <fullName evidence="7">tRNA-dihydrouridine synthase</fullName>
        <ecNumber evidence="7">1.3.1.-</ecNumber>
    </recommendedName>
</protein>
<evidence type="ECO:0000256" key="1">
    <source>
        <dbReference type="ARBA" id="ARBA00001917"/>
    </source>
</evidence>
<keyword evidence="4 7" id="KW-0819">tRNA processing</keyword>
<keyword evidence="3 7" id="KW-0288">FMN</keyword>
<dbReference type="PIRSF" id="PIRSF006621">
    <property type="entry name" value="Dus"/>
    <property type="match status" value="1"/>
</dbReference>
<evidence type="ECO:0000313" key="10">
    <source>
        <dbReference type="Proteomes" id="UP001440599"/>
    </source>
</evidence>
<feature type="domain" description="DUS-like FMN-binding" evidence="8">
    <location>
        <begin position="6"/>
        <end position="293"/>
    </location>
</feature>
<comment type="similarity">
    <text evidence="7">Belongs to the dus family.</text>
</comment>
<comment type="function">
    <text evidence="7">Catalyzes the synthesis of 5,6-dihydrouridine (D), a modified base found in the D-loop of most tRNAs, via the reduction of the C5-C6 double bond in target uridines.</text>
</comment>
<proteinExistence type="inferred from homology"/>
<name>A0ABV1EPP9_9FIRM</name>
<keyword evidence="6 7" id="KW-0560">Oxidoreductase</keyword>
<dbReference type="SUPFAM" id="SSF51395">
    <property type="entry name" value="FMN-linked oxidoreductases"/>
    <property type="match status" value="1"/>
</dbReference>
<dbReference type="PROSITE" id="PS01136">
    <property type="entry name" value="UPF0034"/>
    <property type="match status" value="1"/>
</dbReference>
<comment type="cofactor">
    <cofactor evidence="1 7">
        <name>FMN</name>
        <dbReference type="ChEBI" id="CHEBI:58210"/>
    </cofactor>
</comment>
<dbReference type="InterPro" id="IPR013785">
    <property type="entry name" value="Aldolase_TIM"/>
</dbReference>
<accession>A0ABV1EPP9</accession>
<dbReference type="Gene3D" id="3.20.20.70">
    <property type="entry name" value="Aldolase class I"/>
    <property type="match status" value="1"/>
</dbReference>
<evidence type="ECO:0000256" key="6">
    <source>
        <dbReference type="ARBA" id="ARBA00023002"/>
    </source>
</evidence>
<evidence type="ECO:0000259" key="8">
    <source>
        <dbReference type="Pfam" id="PF01207"/>
    </source>
</evidence>
<dbReference type="EMBL" id="JBBMFT010000001">
    <property type="protein sequence ID" value="MEQ2455601.1"/>
    <property type="molecule type" value="Genomic_DNA"/>
</dbReference>
<evidence type="ECO:0000256" key="2">
    <source>
        <dbReference type="ARBA" id="ARBA00022630"/>
    </source>
</evidence>
<organism evidence="9 10">
    <name type="scientific">Flavonifractor hominis</name>
    <dbReference type="NCBI Taxonomy" id="3133178"/>
    <lineage>
        <taxon>Bacteria</taxon>
        <taxon>Bacillati</taxon>
        <taxon>Bacillota</taxon>
        <taxon>Clostridia</taxon>
        <taxon>Eubacteriales</taxon>
        <taxon>Oscillospiraceae</taxon>
        <taxon>Flavonifractor</taxon>
    </lineage>
</organism>
<dbReference type="CDD" id="cd02801">
    <property type="entry name" value="DUS_like_FMN"/>
    <property type="match status" value="1"/>
</dbReference>
<evidence type="ECO:0000256" key="4">
    <source>
        <dbReference type="ARBA" id="ARBA00022694"/>
    </source>
</evidence>
<gene>
    <name evidence="9" type="ORF">WMO45_03630</name>
</gene>
<evidence type="ECO:0000256" key="7">
    <source>
        <dbReference type="PIRNR" id="PIRNR006621"/>
    </source>
</evidence>